<evidence type="ECO:0000313" key="1">
    <source>
        <dbReference type="EMBL" id="KAL1279629.1"/>
    </source>
</evidence>
<accession>A0ABR3NRI6</accession>
<comment type="caution">
    <text evidence="1">The sequence shown here is derived from an EMBL/GenBank/DDBJ whole genome shotgun (WGS) entry which is preliminary data.</text>
</comment>
<proteinExistence type="predicted"/>
<name>A0ABR3NRI6_9TELE</name>
<feature type="non-terminal residue" evidence="1">
    <location>
        <position position="63"/>
    </location>
</feature>
<sequence>MFTTEDKRSIVKQTLQDILHLDLNLLQEETDEQLNTALKSLQEKLKHNEKMKGQFDKTVKHIK</sequence>
<reference evidence="1 2" key="1">
    <citation type="submission" date="2023-09" db="EMBL/GenBank/DDBJ databases">
        <authorList>
            <person name="Wang M."/>
        </authorList>
    </citation>
    <scope>NUCLEOTIDE SEQUENCE [LARGE SCALE GENOMIC DNA]</scope>
    <source>
        <strain evidence="1">GT-2023</strain>
        <tissue evidence="1">Liver</tissue>
    </source>
</reference>
<evidence type="ECO:0000313" key="2">
    <source>
        <dbReference type="Proteomes" id="UP001558613"/>
    </source>
</evidence>
<organism evidence="1 2">
    <name type="scientific">Cirrhinus molitorella</name>
    <name type="common">mud carp</name>
    <dbReference type="NCBI Taxonomy" id="172907"/>
    <lineage>
        <taxon>Eukaryota</taxon>
        <taxon>Metazoa</taxon>
        <taxon>Chordata</taxon>
        <taxon>Craniata</taxon>
        <taxon>Vertebrata</taxon>
        <taxon>Euteleostomi</taxon>
        <taxon>Actinopterygii</taxon>
        <taxon>Neopterygii</taxon>
        <taxon>Teleostei</taxon>
        <taxon>Ostariophysi</taxon>
        <taxon>Cypriniformes</taxon>
        <taxon>Cyprinidae</taxon>
        <taxon>Labeoninae</taxon>
        <taxon>Labeonini</taxon>
        <taxon>Cirrhinus</taxon>
    </lineage>
</organism>
<keyword evidence="2" id="KW-1185">Reference proteome</keyword>
<dbReference type="Proteomes" id="UP001558613">
    <property type="component" value="Unassembled WGS sequence"/>
</dbReference>
<gene>
    <name evidence="1" type="ORF">QQF64_026302</name>
</gene>
<protein>
    <submittedName>
        <fullName evidence="1">Uncharacterized protein</fullName>
    </submittedName>
</protein>
<dbReference type="EMBL" id="JAYMGO010000003">
    <property type="protein sequence ID" value="KAL1279629.1"/>
    <property type="molecule type" value="Genomic_DNA"/>
</dbReference>